<sequence length="180" mass="19897">MTPTGSAGRGYKVDSEIPPDELTGFEEYRVKVAGTNISCQTLLATDYLNHFNEIVMLLDMLPDMPDMIEECKAWAPKDYKSHFADSTFSDKQLAIEAYDRVPSKYRQPFEATIGQINDLLLDGLDRLDHLIADGAEAELLQENCRAISRAAQLLMDCASGIIHGGDRAMAQAEIDGLLGR</sequence>
<evidence type="ECO:0000313" key="2">
    <source>
        <dbReference type="Proteomes" id="UP000018922"/>
    </source>
</evidence>
<reference evidence="1 2" key="1">
    <citation type="journal article" date="2014" name="Genome Announc.">
        <title>Complete genome sequence of Magnetospirillum gryphiswaldense MSR-1.</title>
        <authorList>
            <person name="Wang X."/>
            <person name="Wang Q."/>
            <person name="Zhang W."/>
            <person name="Wang Y."/>
            <person name="Li L."/>
            <person name="Wen T."/>
            <person name="Zhang T."/>
            <person name="Zhang Y."/>
            <person name="Xu J."/>
            <person name="Hu J."/>
            <person name="Li S."/>
            <person name="Liu L."/>
            <person name="Liu J."/>
            <person name="Jiang W."/>
            <person name="Tian J."/>
            <person name="Li Y."/>
            <person name="Schuler D."/>
            <person name="Wang L."/>
            <person name="Li J."/>
        </authorList>
    </citation>
    <scope>NUCLEOTIDE SEQUENCE [LARGE SCALE GENOMIC DNA]</scope>
    <source>
        <strain evidence="2">DSM 6361 / JCM 21280 / NBRC 15271 / MSR-1</strain>
    </source>
</reference>
<organism evidence="1 2">
    <name type="scientific">Magnetospirillum gryphiswaldense (strain DSM 6361 / JCM 21280 / NBRC 15271 / MSR-1)</name>
    <dbReference type="NCBI Taxonomy" id="431944"/>
    <lineage>
        <taxon>Bacteria</taxon>
        <taxon>Pseudomonadati</taxon>
        <taxon>Pseudomonadota</taxon>
        <taxon>Alphaproteobacteria</taxon>
        <taxon>Rhodospirillales</taxon>
        <taxon>Rhodospirillaceae</taxon>
        <taxon>Magnetospirillum</taxon>
    </lineage>
</organism>
<dbReference type="KEGG" id="mgy:MGMSRv2__1758"/>
<dbReference type="Proteomes" id="UP000018922">
    <property type="component" value="Chromosome I"/>
</dbReference>
<proteinExistence type="predicted"/>
<dbReference type="EMBL" id="HG794546">
    <property type="protein sequence ID" value="CDK98973.1"/>
    <property type="molecule type" value="Genomic_DNA"/>
</dbReference>
<dbReference type="STRING" id="1430440.MGMSRv2__1758"/>
<keyword evidence="2" id="KW-1185">Reference proteome</keyword>
<dbReference type="HOGENOM" id="CLU_124286_0_0_5"/>
<evidence type="ECO:0000313" key="1">
    <source>
        <dbReference type="EMBL" id="CDK98973.1"/>
    </source>
</evidence>
<protein>
    <submittedName>
        <fullName evidence="1">Uncharacterized protein</fullName>
    </submittedName>
</protein>
<gene>
    <name evidence="1" type="ordered locus">MGMSRv2__1758</name>
</gene>
<dbReference type="AlphaFoldDB" id="V6F3B3"/>
<dbReference type="KEGG" id="mgry:MSR1_05560"/>
<name>V6F3B3_MAGGM</name>
<dbReference type="eggNOG" id="ENOG5032HB8">
    <property type="taxonomic scope" value="Bacteria"/>
</dbReference>
<accession>V6F3B3</accession>